<evidence type="ECO:0000313" key="2">
    <source>
        <dbReference type="Proteomes" id="UP000199448"/>
    </source>
</evidence>
<proteinExistence type="predicted"/>
<keyword evidence="2" id="KW-1185">Reference proteome</keyword>
<sequence length="303" mass="34739">MENEKWPRLSYEEGKATYETIHLWTQILGKIKLTSLPWISHSWHVTLLITPTGLTTGDLPSEKKDFQINLDFLENQVTITTSQNENRTISLLDLSVAQFYEKLMSELKKLGIAVVINKVPNELVDPIAFDKDQLHSTYVPKVAEDFQHALLKSNKIFTEFRSRFIGKCSPVHFFWGSFDLAVSRFSGRKAPEHPGGFPNLPDRVAREAYSHEVSSCGFWPGNEIVPFAAFYSYIYPEPDGFSSASVKPEAAYYHKEMGEFILPYSEVQRSENPEKDLMDFLQSTYEAAADLAKWDRKELERPE</sequence>
<dbReference type="RefSeq" id="WP_093111527.1">
    <property type="nucleotide sequence ID" value="NZ_FNGG01000001.1"/>
</dbReference>
<dbReference type="InterPro" id="IPR046038">
    <property type="entry name" value="DUF5996"/>
</dbReference>
<dbReference type="EMBL" id="FNUG01000001">
    <property type="protein sequence ID" value="SEE45931.1"/>
    <property type="molecule type" value="Genomic_DNA"/>
</dbReference>
<accession>A0A1H5J1I5</accession>
<evidence type="ECO:0000313" key="1">
    <source>
        <dbReference type="EMBL" id="SEE45931.1"/>
    </source>
</evidence>
<dbReference type="STRING" id="390640.SAMN04488034_101585"/>
<name>A0A1H5J1I5_9FLAO</name>
<dbReference type="Proteomes" id="UP000199448">
    <property type="component" value="Unassembled WGS sequence"/>
</dbReference>
<gene>
    <name evidence="1" type="ORF">SAMN04488034_101585</name>
</gene>
<dbReference type="AlphaFoldDB" id="A0A1H5J1I5"/>
<protein>
    <recommendedName>
        <fullName evidence="3">Ava_C0101 and related proteins</fullName>
    </recommendedName>
</protein>
<dbReference type="OrthoDB" id="9800945at2"/>
<dbReference type="Pfam" id="PF19459">
    <property type="entry name" value="DUF5996"/>
    <property type="match status" value="1"/>
</dbReference>
<organism evidence="1 2">
    <name type="scientific">Salinimicrobium catena</name>
    <dbReference type="NCBI Taxonomy" id="390640"/>
    <lineage>
        <taxon>Bacteria</taxon>
        <taxon>Pseudomonadati</taxon>
        <taxon>Bacteroidota</taxon>
        <taxon>Flavobacteriia</taxon>
        <taxon>Flavobacteriales</taxon>
        <taxon>Flavobacteriaceae</taxon>
        <taxon>Salinimicrobium</taxon>
    </lineage>
</organism>
<evidence type="ECO:0008006" key="3">
    <source>
        <dbReference type="Google" id="ProtNLM"/>
    </source>
</evidence>
<reference evidence="1 2" key="1">
    <citation type="submission" date="2016-10" db="EMBL/GenBank/DDBJ databases">
        <authorList>
            <person name="de Groot N.N."/>
        </authorList>
    </citation>
    <scope>NUCLEOTIDE SEQUENCE [LARGE SCALE GENOMIC DNA]</scope>
    <source>
        <strain evidence="1 2">DSM 23553</strain>
    </source>
</reference>